<dbReference type="SMART" id="SM00256">
    <property type="entry name" value="FBOX"/>
    <property type="match status" value="2"/>
</dbReference>
<dbReference type="InterPro" id="IPR001810">
    <property type="entry name" value="F-box_dom"/>
</dbReference>
<feature type="non-terminal residue" evidence="2">
    <location>
        <position position="1"/>
    </location>
</feature>
<evidence type="ECO:0000313" key="2">
    <source>
        <dbReference type="EMBL" id="WVZ73191.1"/>
    </source>
</evidence>
<dbReference type="Pfam" id="PF00646">
    <property type="entry name" value="F-box"/>
    <property type="match status" value="2"/>
</dbReference>
<dbReference type="PANTHER" id="PTHR32278:SF111">
    <property type="entry name" value="F-BOX PROTEIN PP2-B12-RELATED"/>
    <property type="match status" value="1"/>
</dbReference>
<dbReference type="PROSITE" id="PS50181">
    <property type="entry name" value="FBOX"/>
    <property type="match status" value="1"/>
</dbReference>
<evidence type="ECO:0000259" key="1">
    <source>
        <dbReference type="PROSITE" id="PS50181"/>
    </source>
</evidence>
<dbReference type="PANTHER" id="PTHR32278">
    <property type="entry name" value="F-BOX DOMAIN-CONTAINING PROTEIN"/>
    <property type="match status" value="1"/>
</dbReference>
<dbReference type="InterPro" id="IPR025886">
    <property type="entry name" value="PP2-like"/>
</dbReference>
<dbReference type="AlphaFoldDB" id="A0AAQ3WU27"/>
<proteinExistence type="predicted"/>
<dbReference type="EMBL" id="CP144749">
    <property type="protein sequence ID" value="WVZ73191.1"/>
    <property type="molecule type" value="Genomic_DNA"/>
</dbReference>
<dbReference type="InterPro" id="IPR036047">
    <property type="entry name" value="F-box-like_dom_sf"/>
</dbReference>
<evidence type="ECO:0000313" key="3">
    <source>
        <dbReference type="Proteomes" id="UP001341281"/>
    </source>
</evidence>
<keyword evidence="3" id="KW-1185">Reference proteome</keyword>
<dbReference type="Gene3D" id="1.20.1280.50">
    <property type="match status" value="2"/>
</dbReference>
<feature type="domain" description="F-box" evidence="1">
    <location>
        <begin position="11"/>
        <end position="57"/>
    </location>
</feature>
<gene>
    <name evidence="2" type="ORF">U9M48_021532</name>
</gene>
<dbReference type="Proteomes" id="UP001341281">
    <property type="component" value="Chromosome 05"/>
</dbReference>
<organism evidence="2 3">
    <name type="scientific">Paspalum notatum var. saurae</name>
    <dbReference type="NCBI Taxonomy" id="547442"/>
    <lineage>
        <taxon>Eukaryota</taxon>
        <taxon>Viridiplantae</taxon>
        <taxon>Streptophyta</taxon>
        <taxon>Embryophyta</taxon>
        <taxon>Tracheophyta</taxon>
        <taxon>Spermatophyta</taxon>
        <taxon>Magnoliopsida</taxon>
        <taxon>Liliopsida</taxon>
        <taxon>Poales</taxon>
        <taxon>Poaceae</taxon>
        <taxon>PACMAD clade</taxon>
        <taxon>Panicoideae</taxon>
        <taxon>Andropogonodae</taxon>
        <taxon>Paspaleae</taxon>
        <taxon>Paspalinae</taxon>
        <taxon>Paspalum</taxon>
    </lineage>
</organism>
<protein>
    <recommendedName>
        <fullName evidence="1">F-box domain-containing protein</fullName>
    </recommendedName>
</protein>
<dbReference type="CDD" id="cd22162">
    <property type="entry name" value="F-box_AtSKIP3-like"/>
    <property type="match status" value="2"/>
</dbReference>
<dbReference type="SUPFAM" id="SSF81383">
    <property type="entry name" value="F-box domain"/>
    <property type="match status" value="2"/>
</dbReference>
<reference evidence="2 3" key="1">
    <citation type="submission" date="2024-02" db="EMBL/GenBank/DDBJ databases">
        <title>High-quality chromosome-scale genome assembly of Pensacola bahiagrass (Paspalum notatum Flugge var. saurae).</title>
        <authorList>
            <person name="Vega J.M."/>
            <person name="Podio M."/>
            <person name="Orjuela J."/>
            <person name="Siena L.A."/>
            <person name="Pessino S.C."/>
            <person name="Combes M.C."/>
            <person name="Mariac C."/>
            <person name="Albertini E."/>
            <person name="Pupilli F."/>
            <person name="Ortiz J.P.A."/>
            <person name="Leblanc O."/>
        </authorList>
    </citation>
    <scope>NUCLEOTIDE SEQUENCE [LARGE SCALE GENOMIC DNA]</scope>
    <source>
        <strain evidence="2">R1</strain>
        <tissue evidence="2">Leaf</tissue>
    </source>
</reference>
<name>A0AAQ3WU27_PASNO</name>
<sequence length="676" mass="75642">MATTTESPAAPCEIARMPEELLSASIARTAPRDACRASAVSTAWRAAADSDAVWSCLLPRDLPPVADGELTPAPRSKKDLFMRLSDPARPVLLADGLMSMWVDRVTGAKCYMLSARALCIIWGDTPEYWRWIPIANSRFSEGAQLRAVCWLEIRGKIHCKMLSPNSTYAAYMVFNMAEGSYGLDSPLQDAEISIGASKSTHQVCLHDYDDEGEEEEEVPQNYRSIRVPIIRRRLRGRNRRVPPGAHVHLPKRRADGWMELEMGEFNNEEGEDGEVSISLMETQGGHWKKGLIATELLHVWWLEIRGKIDKKMLSRSSTYAAYIMFKVTPRSFGLASPCQHASIHLGGTKSTCLTTVRLPQERADGWMELEMGEFHNDEGEDGEIARMPVELLSASIARTAPRDACRAAAVSTAWRAAADSDAVWSCLLPRDLPPVADGELTPAPRSKKDLFMRLSDPARPVLLADGLMSMWVDRVTGAKCYMLSARALCIRWGDTPQYWCWVPIANSRFSEGAQLRAICWLEIRGKKHCKMLSPNSTYAAYMVFNMAEGSFGLNSPLQDAEISIGASKSARQVCVHDYDDEGEEEEEVPRIYRSIWVPIIRRRLMGRNRRVPPGAYVHLPKRRADGWMELEMGEFNNEEGEDGEVSISLMDTEGGHWKKGLIVAEPGTQKEKNGWH</sequence>
<dbReference type="Pfam" id="PF14299">
    <property type="entry name" value="PP2"/>
    <property type="match status" value="3"/>
</dbReference>
<accession>A0AAQ3WU27</accession>